<proteinExistence type="predicted"/>
<evidence type="ECO:0000313" key="2">
    <source>
        <dbReference type="EMBL" id="WMC91040.1"/>
    </source>
</evidence>
<dbReference type="GeneID" id="90947555"/>
<evidence type="ECO:0000256" key="1">
    <source>
        <dbReference type="SAM" id="MobiDB-lite"/>
    </source>
</evidence>
<gene>
    <name evidence="2" type="ORF">P7W03_35990</name>
</gene>
<dbReference type="RefSeq" id="WP_127437330.1">
    <property type="nucleotide sequence ID" value="NZ_CP121272.1"/>
</dbReference>
<reference evidence="2" key="1">
    <citation type="submission" date="2023-03" db="EMBL/GenBank/DDBJ databases">
        <title>Borrelidin-producing and root-colonizing Streptomyces rochei is a potent biopesticide for soil-borne oomycete-caused plant diseases.</title>
        <authorList>
            <person name="Zhou D."/>
            <person name="Wang X."/>
            <person name="Navarro-Munoz J.C."/>
            <person name="Li W."/>
            <person name="Li J."/>
            <person name="Jiu M."/>
            <person name="Deng S."/>
            <person name="Ye Y."/>
            <person name="Daly P."/>
            <person name="Wei L."/>
        </authorList>
    </citation>
    <scope>NUCLEOTIDE SEQUENCE</scope>
    <source>
        <strain evidence="2">JK1</strain>
        <plasmid evidence="2">unnamed</plasmid>
    </source>
</reference>
<organism evidence="2 3">
    <name type="scientific">Streptomyces rochei</name>
    <name type="common">Streptomyces parvullus</name>
    <dbReference type="NCBI Taxonomy" id="1928"/>
    <lineage>
        <taxon>Bacteria</taxon>
        <taxon>Bacillati</taxon>
        <taxon>Actinomycetota</taxon>
        <taxon>Actinomycetes</taxon>
        <taxon>Kitasatosporales</taxon>
        <taxon>Streptomycetaceae</taxon>
        <taxon>Streptomyces</taxon>
        <taxon>Streptomyces rochei group</taxon>
    </lineage>
</organism>
<evidence type="ECO:0000313" key="3">
    <source>
        <dbReference type="Proteomes" id="UP001231701"/>
    </source>
</evidence>
<sequence>MTSASGLDTEHMAPLTLAESWEGGALHGRPQRRGTGANDQGAEASLGRGHGPLEPVQVHQDPAQ</sequence>
<dbReference type="Proteomes" id="UP001231701">
    <property type="component" value="Plasmid unnamed"/>
</dbReference>
<protein>
    <submittedName>
        <fullName evidence="2">Uncharacterized protein</fullName>
    </submittedName>
</protein>
<dbReference type="AlphaFoldDB" id="A0AAX3ZVH3"/>
<dbReference type="EMBL" id="CP121272">
    <property type="protein sequence ID" value="WMC91040.1"/>
    <property type="molecule type" value="Genomic_DNA"/>
</dbReference>
<feature type="region of interest" description="Disordered" evidence="1">
    <location>
        <begin position="1"/>
        <end position="64"/>
    </location>
</feature>
<keyword evidence="2" id="KW-0614">Plasmid</keyword>
<name>A0AAX3ZVH3_STRRO</name>
<accession>A0AAX3ZVH3</accession>
<geneLocation type="plasmid" evidence="2 3">
    <name>unnamed</name>
</geneLocation>